<dbReference type="InterPro" id="IPR019734">
    <property type="entry name" value="TPR_rpt"/>
</dbReference>
<feature type="domain" description="F-box protein At3g26010-like beta-propeller" evidence="2">
    <location>
        <begin position="86"/>
        <end position="202"/>
    </location>
</feature>
<dbReference type="Gene3D" id="1.25.40.10">
    <property type="entry name" value="Tetratricopeptide repeat domain"/>
    <property type="match status" value="1"/>
</dbReference>
<keyword evidence="4" id="KW-1185">Reference proteome</keyword>
<dbReference type="InterPro" id="IPR011990">
    <property type="entry name" value="TPR-like_helical_dom_sf"/>
</dbReference>
<sequence>MSLHGPSWVILDRMVRVDTKSNAKVMQFDLQYPPEVSSLQIAPFQMADEPFLDSIDGKNPSIMYCSNGVFLFQFRVKRNPYQYKPLMLNGQFYFDKRFEEDAWFVANPLTGEWFPIPKSPYPVLHGGTVGFTSQANSVGVLERFLVVEYQPLIGSNLATLMCFSSEIGKWVTKSANYMLSMHQWEQDGALEFDGKLFWFDRGCGLIVWDDPFGSLGRKSTVKCRFIAKPPLLSAMRVFVGGGNQVIYSSFTFTAAAYAKEQGNNNFMACKFNEAISCYTRSIALSRSAEAYANRAMAHIMVSRFHEAEDDCTQALNLDPTYFKAYSR</sequence>
<dbReference type="PANTHER" id="PTHR47329:SF1">
    <property type="entry name" value="OS05G0129900 PROTEIN"/>
    <property type="match status" value="1"/>
</dbReference>
<dbReference type="AlphaFoldDB" id="A0A803LYJ0"/>
<reference evidence="3" key="2">
    <citation type="submission" date="2021-03" db="UniProtKB">
        <authorList>
            <consortium name="EnsemblPlants"/>
        </authorList>
    </citation>
    <scope>IDENTIFICATION</scope>
</reference>
<protein>
    <recommendedName>
        <fullName evidence="2">F-box protein At3g26010-like beta-propeller domain-containing protein</fullName>
    </recommendedName>
</protein>
<evidence type="ECO:0000256" key="1">
    <source>
        <dbReference type="PROSITE-ProRule" id="PRU00339"/>
    </source>
</evidence>
<proteinExistence type="predicted"/>
<dbReference type="Pfam" id="PF24750">
    <property type="entry name" value="b-prop_At3g26010-like"/>
    <property type="match status" value="1"/>
</dbReference>
<dbReference type="SUPFAM" id="SSF48452">
    <property type="entry name" value="TPR-like"/>
    <property type="match status" value="1"/>
</dbReference>
<dbReference type="InterPro" id="IPR056592">
    <property type="entry name" value="Beta-prop_At3g26010-like"/>
</dbReference>
<name>A0A803LYJ0_CHEQI</name>
<evidence type="ECO:0000313" key="3">
    <source>
        <dbReference type="EnsemblPlants" id="AUR62020541-RA:cds"/>
    </source>
</evidence>
<dbReference type="SMART" id="SM00028">
    <property type="entry name" value="TPR"/>
    <property type="match status" value="1"/>
</dbReference>
<feature type="repeat" description="TPR" evidence="1">
    <location>
        <begin position="288"/>
        <end position="321"/>
    </location>
</feature>
<reference evidence="3" key="1">
    <citation type="journal article" date="2017" name="Nature">
        <title>The genome of Chenopodium quinoa.</title>
        <authorList>
            <person name="Jarvis D.E."/>
            <person name="Ho Y.S."/>
            <person name="Lightfoot D.J."/>
            <person name="Schmoeckel S.M."/>
            <person name="Li B."/>
            <person name="Borm T.J.A."/>
            <person name="Ohyanagi H."/>
            <person name="Mineta K."/>
            <person name="Michell C.T."/>
            <person name="Saber N."/>
            <person name="Kharbatia N.M."/>
            <person name="Rupper R.R."/>
            <person name="Sharp A.R."/>
            <person name="Dally N."/>
            <person name="Boughton B.A."/>
            <person name="Woo Y.H."/>
            <person name="Gao G."/>
            <person name="Schijlen E.G.W.M."/>
            <person name="Guo X."/>
            <person name="Momin A.A."/>
            <person name="Negrao S."/>
            <person name="Al-Babili S."/>
            <person name="Gehring C."/>
            <person name="Roessner U."/>
            <person name="Jung C."/>
            <person name="Murphy K."/>
            <person name="Arold S.T."/>
            <person name="Gojobori T."/>
            <person name="van der Linden C.G."/>
            <person name="van Loo E.N."/>
            <person name="Jellen E.N."/>
            <person name="Maughan P.J."/>
            <person name="Tester M."/>
        </authorList>
    </citation>
    <scope>NUCLEOTIDE SEQUENCE [LARGE SCALE GENOMIC DNA]</scope>
    <source>
        <strain evidence="3">cv. PI 614886</strain>
    </source>
</reference>
<dbReference type="PANTHER" id="PTHR47329">
    <property type="entry name" value="OS05G0129900 PROTEIN"/>
    <property type="match status" value="1"/>
</dbReference>
<dbReference type="Gramene" id="AUR62020541-RA">
    <property type="protein sequence ID" value="AUR62020541-RA:cds"/>
    <property type="gene ID" value="AUR62020541"/>
</dbReference>
<keyword evidence="1" id="KW-0802">TPR repeat</keyword>
<evidence type="ECO:0000259" key="2">
    <source>
        <dbReference type="Pfam" id="PF24750"/>
    </source>
</evidence>
<dbReference type="Proteomes" id="UP000596660">
    <property type="component" value="Unplaced"/>
</dbReference>
<organism evidence="3 4">
    <name type="scientific">Chenopodium quinoa</name>
    <name type="common">Quinoa</name>
    <dbReference type="NCBI Taxonomy" id="63459"/>
    <lineage>
        <taxon>Eukaryota</taxon>
        <taxon>Viridiplantae</taxon>
        <taxon>Streptophyta</taxon>
        <taxon>Embryophyta</taxon>
        <taxon>Tracheophyta</taxon>
        <taxon>Spermatophyta</taxon>
        <taxon>Magnoliopsida</taxon>
        <taxon>eudicotyledons</taxon>
        <taxon>Gunneridae</taxon>
        <taxon>Pentapetalae</taxon>
        <taxon>Caryophyllales</taxon>
        <taxon>Chenopodiaceae</taxon>
        <taxon>Chenopodioideae</taxon>
        <taxon>Atripliceae</taxon>
        <taxon>Chenopodium</taxon>
    </lineage>
</organism>
<evidence type="ECO:0000313" key="4">
    <source>
        <dbReference type="Proteomes" id="UP000596660"/>
    </source>
</evidence>
<dbReference type="PROSITE" id="PS50005">
    <property type="entry name" value="TPR"/>
    <property type="match status" value="1"/>
</dbReference>
<dbReference type="EnsemblPlants" id="AUR62020541-RA">
    <property type="protein sequence ID" value="AUR62020541-RA:cds"/>
    <property type="gene ID" value="AUR62020541"/>
</dbReference>
<dbReference type="OMA" id="MACKFNE"/>
<accession>A0A803LYJ0</accession>